<organism evidence="1 2">
    <name type="scientific">Helianthus annuus</name>
    <name type="common">Common sunflower</name>
    <dbReference type="NCBI Taxonomy" id="4232"/>
    <lineage>
        <taxon>Eukaryota</taxon>
        <taxon>Viridiplantae</taxon>
        <taxon>Streptophyta</taxon>
        <taxon>Embryophyta</taxon>
        <taxon>Tracheophyta</taxon>
        <taxon>Spermatophyta</taxon>
        <taxon>Magnoliopsida</taxon>
        <taxon>eudicotyledons</taxon>
        <taxon>Gunneridae</taxon>
        <taxon>Pentapetalae</taxon>
        <taxon>asterids</taxon>
        <taxon>campanulids</taxon>
        <taxon>Asterales</taxon>
        <taxon>Asteraceae</taxon>
        <taxon>Asteroideae</taxon>
        <taxon>Heliantheae alliance</taxon>
        <taxon>Heliantheae</taxon>
        <taxon>Helianthus</taxon>
    </lineage>
</organism>
<evidence type="ECO:0000313" key="1">
    <source>
        <dbReference type="EMBL" id="KAF5819079.1"/>
    </source>
</evidence>
<dbReference type="EMBL" id="MNCJ02000317">
    <property type="protein sequence ID" value="KAF5819079.1"/>
    <property type="molecule type" value="Genomic_DNA"/>
</dbReference>
<gene>
    <name evidence="1" type="ORF">HanXRQr2_Chr02g0073571</name>
</gene>
<dbReference type="AlphaFoldDB" id="A0A9K3P040"/>
<dbReference type="Proteomes" id="UP000215914">
    <property type="component" value="Unassembled WGS sequence"/>
</dbReference>
<proteinExistence type="predicted"/>
<comment type="caution">
    <text evidence="1">The sequence shown here is derived from an EMBL/GenBank/DDBJ whole genome shotgun (WGS) entry which is preliminary data.</text>
</comment>
<dbReference type="Gramene" id="mRNA:HanXRQr2_Chr02g0073571">
    <property type="protein sequence ID" value="mRNA:HanXRQr2_Chr02g0073571"/>
    <property type="gene ID" value="HanXRQr2_Chr02g0073571"/>
</dbReference>
<accession>A0A9K3P040</accession>
<evidence type="ECO:0000313" key="2">
    <source>
        <dbReference type="Proteomes" id="UP000215914"/>
    </source>
</evidence>
<reference evidence="1" key="2">
    <citation type="submission" date="2020-06" db="EMBL/GenBank/DDBJ databases">
        <title>Helianthus annuus Genome sequencing and assembly Release 2.</title>
        <authorList>
            <person name="Gouzy J."/>
            <person name="Langlade N."/>
            <person name="Munos S."/>
        </authorList>
    </citation>
    <scope>NUCLEOTIDE SEQUENCE</scope>
    <source>
        <tissue evidence="1">Leaves</tissue>
    </source>
</reference>
<reference evidence="1" key="1">
    <citation type="journal article" date="2017" name="Nature">
        <title>The sunflower genome provides insights into oil metabolism, flowering and Asterid evolution.</title>
        <authorList>
            <person name="Badouin H."/>
            <person name="Gouzy J."/>
            <person name="Grassa C.J."/>
            <person name="Murat F."/>
            <person name="Staton S.E."/>
            <person name="Cottret L."/>
            <person name="Lelandais-Briere C."/>
            <person name="Owens G.L."/>
            <person name="Carrere S."/>
            <person name="Mayjonade B."/>
            <person name="Legrand L."/>
            <person name="Gill N."/>
            <person name="Kane N.C."/>
            <person name="Bowers J.E."/>
            <person name="Hubner S."/>
            <person name="Bellec A."/>
            <person name="Berard A."/>
            <person name="Berges H."/>
            <person name="Blanchet N."/>
            <person name="Boniface M.C."/>
            <person name="Brunel D."/>
            <person name="Catrice O."/>
            <person name="Chaidir N."/>
            <person name="Claudel C."/>
            <person name="Donnadieu C."/>
            <person name="Faraut T."/>
            <person name="Fievet G."/>
            <person name="Helmstetter N."/>
            <person name="King M."/>
            <person name="Knapp S.J."/>
            <person name="Lai Z."/>
            <person name="Le Paslier M.C."/>
            <person name="Lippi Y."/>
            <person name="Lorenzon L."/>
            <person name="Mandel J.R."/>
            <person name="Marage G."/>
            <person name="Marchand G."/>
            <person name="Marquand E."/>
            <person name="Bret-Mestries E."/>
            <person name="Morien E."/>
            <person name="Nambeesan S."/>
            <person name="Nguyen T."/>
            <person name="Pegot-Espagnet P."/>
            <person name="Pouilly N."/>
            <person name="Raftis F."/>
            <person name="Sallet E."/>
            <person name="Schiex T."/>
            <person name="Thomas J."/>
            <person name="Vandecasteele C."/>
            <person name="Vares D."/>
            <person name="Vear F."/>
            <person name="Vautrin S."/>
            <person name="Crespi M."/>
            <person name="Mangin B."/>
            <person name="Burke J.M."/>
            <person name="Salse J."/>
            <person name="Munos S."/>
            <person name="Vincourt P."/>
            <person name="Rieseberg L.H."/>
            <person name="Langlade N.B."/>
        </authorList>
    </citation>
    <scope>NUCLEOTIDE SEQUENCE</scope>
    <source>
        <tissue evidence="1">Leaves</tissue>
    </source>
</reference>
<sequence>MNSFSYKANALLTFSLTILALMCAMASLTDHFNYSLPTATVQILNVNRF</sequence>
<name>A0A9K3P040_HELAN</name>
<protein>
    <submittedName>
        <fullName evidence="1">Signal peptidase complex subunit 3</fullName>
    </submittedName>
</protein>
<keyword evidence="2" id="KW-1185">Reference proteome</keyword>